<proteinExistence type="predicted"/>
<evidence type="ECO:0000256" key="1">
    <source>
        <dbReference type="SAM" id="MobiDB-lite"/>
    </source>
</evidence>
<feature type="compositionally biased region" description="Polar residues" evidence="1">
    <location>
        <begin position="57"/>
        <end position="70"/>
    </location>
</feature>
<feature type="region of interest" description="Disordered" evidence="1">
    <location>
        <begin position="343"/>
        <end position="374"/>
    </location>
</feature>
<evidence type="ECO:0000313" key="4">
    <source>
        <dbReference type="Proteomes" id="UP001301769"/>
    </source>
</evidence>
<reference evidence="3" key="2">
    <citation type="submission" date="2023-05" db="EMBL/GenBank/DDBJ databases">
        <authorList>
            <consortium name="Lawrence Berkeley National Laboratory"/>
            <person name="Steindorff A."/>
            <person name="Hensen N."/>
            <person name="Bonometti L."/>
            <person name="Westerberg I."/>
            <person name="Brannstrom I.O."/>
            <person name="Guillou S."/>
            <person name="Cros-Aarteil S."/>
            <person name="Calhoun S."/>
            <person name="Haridas S."/>
            <person name="Kuo A."/>
            <person name="Mondo S."/>
            <person name="Pangilinan J."/>
            <person name="Riley R."/>
            <person name="Labutti K."/>
            <person name="Andreopoulos B."/>
            <person name="Lipzen A."/>
            <person name="Chen C."/>
            <person name="Yanf M."/>
            <person name="Daum C."/>
            <person name="Ng V."/>
            <person name="Clum A."/>
            <person name="Ohm R."/>
            <person name="Martin F."/>
            <person name="Silar P."/>
            <person name="Natvig D."/>
            <person name="Lalanne C."/>
            <person name="Gautier V."/>
            <person name="Ament-Velasquez S.L."/>
            <person name="Kruys A."/>
            <person name="Hutchinson M.I."/>
            <person name="Powell A.J."/>
            <person name="Barry K."/>
            <person name="Miller A.N."/>
            <person name="Grigoriev I.V."/>
            <person name="Debuchy R."/>
            <person name="Gladieux P."/>
            <person name="Thoren M.H."/>
            <person name="Johannesson H."/>
        </authorList>
    </citation>
    <scope>NUCLEOTIDE SEQUENCE</scope>
    <source>
        <strain evidence="3">PSN293</strain>
    </source>
</reference>
<organism evidence="3 4">
    <name type="scientific">Rhypophila decipiens</name>
    <dbReference type="NCBI Taxonomy" id="261697"/>
    <lineage>
        <taxon>Eukaryota</taxon>
        <taxon>Fungi</taxon>
        <taxon>Dikarya</taxon>
        <taxon>Ascomycota</taxon>
        <taxon>Pezizomycotina</taxon>
        <taxon>Sordariomycetes</taxon>
        <taxon>Sordariomycetidae</taxon>
        <taxon>Sordariales</taxon>
        <taxon>Naviculisporaceae</taxon>
        <taxon>Rhypophila</taxon>
    </lineage>
</organism>
<comment type="caution">
    <text evidence="3">The sequence shown here is derived from an EMBL/GenBank/DDBJ whole genome shotgun (WGS) entry which is preliminary data.</text>
</comment>
<dbReference type="PROSITE" id="PS51397">
    <property type="entry name" value="WLM"/>
    <property type="match status" value="1"/>
</dbReference>
<protein>
    <submittedName>
        <fullName evidence="3">DNA-dependent metalloprotease WSS1</fullName>
    </submittedName>
</protein>
<dbReference type="InterPro" id="IPR013536">
    <property type="entry name" value="WLM_dom"/>
</dbReference>
<dbReference type="AlphaFoldDB" id="A0AAN7BB25"/>
<accession>A0AAN7BB25</accession>
<keyword evidence="3" id="KW-0378">Hydrolase</keyword>
<feature type="region of interest" description="Disordered" evidence="1">
    <location>
        <begin position="407"/>
        <end position="443"/>
    </location>
</feature>
<reference evidence="3" key="1">
    <citation type="journal article" date="2023" name="Mol. Phylogenet. Evol.">
        <title>Genome-scale phylogeny and comparative genomics of the fungal order Sordariales.</title>
        <authorList>
            <person name="Hensen N."/>
            <person name="Bonometti L."/>
            <person name="Westerberg I."/>
            <person name="Brannstrom I.O."/>
            <person name="Guillou S."/>
            <person name="Cros-Aarteil S."/>
            <person name="Calhoun S."/>
            <person name="Haridas S."/>
            <person name="Kuo A."/>
            <person name="Mondo S."/>
            <person name="Pangilinan J."/>
            <person name="Riley R."/>
            <person name="LaButti K."/>
            <person name="Andreopoulos B."/>
            <person name="Lipzen A."/>
            <person name="Chen C."/>
            <person name="Yan M."/>
            <person name="Daum C."/>
            <person name="Ng V."/>
            <person name="Clum A."/>
            <person name="Steindorff A."/>
            <person name="Ohm R.A."/>
            <person name="Martin F."/>
            <person name="Silar P."/>
            <person name="Natvig D.O."/>
            <person name="Lalanne C."/>
            <person name="Gautier V."/>
            <person name="Ament-Velasquez S.L."/>
            <person name="Kruys A."/>
            <person name="Hutchinson M.I."/>
            <person name="Powell A.J."/>
            <person name="Barry K."/>
            <person name="Miller A.N."/>
            <person name="Grigoriev I.V."/>
            <person name="Debuchy R."/>
            <person name="Gladieux P."/>
            <person name="Hiltunen Thoren M."/>
            <person name="Johannesson H."/>
        </authorList>
    </citation>
    <scope>NUCLEOTIDE SEQUENCE</scope>
    <source>
        <strain evidence="3">PSN293</strain>
    </source>
</reference>
<dbReference type="PANTHER" id="PTHR47795:SF1">
    <property type="entry name" value="DNA-DEPENDENT METALLOPROTEASE WSS1 HOMOLOG 2"/>
    <property type="match status" value="1"/>
</dbReference>
<dbReference type="Proteomes" id="UP001301769">
    <property type="component" value="Unassembled WGS sequence"/>
</dbReference>
<keyword evidence="3" id="KW-0482">Metalloprotease</keyword>
<keyword evidence="4" id="KW-1185">Reference proteome</keyword>
<sequence>MDRHLRCTAATFDHIRPNSTHSEAIVVNLAAPHKIKPRKHYIDIENYLQKEPLEMEASSSQDPQNSSTPPAETDTPEGSFRITINFSPERFSEPWTFSKPPLFEEVITECQLTWPQYDWTKAKAIPGGRKPPGFKSLLKSPDDDDLDLTPISNLSLKLMAPKTTELASLQSASAEAAALRARKAAQRDKARVGAARINARPGPSRPSPQDLQYNFQTLRPLPYLPNPQRSLEFLQRLRDDPGIRAAMKKHKFSVGLLTEMDPSQNTQSDHQGTTRILGLNRNRGEVIELRLRTDAYDGYRDYKTIRKTLCHELAHNVHSDHGREFLDLMHLIEREVARADYRSGGRSLAGEEYAPEREGSHEDEEEFMDHGGWTGGTYVLGAGGNGSSGQHAGLDRREILARAAEQRLRNLDIQEQGKGKRKEKEGSGAGSESGSGSRDGPAA</sequence>
<feature type="region of interest" description="Disordered" evidence="1">
    <location>
        <begin position="55"/>
        <end position="79"/>
    </location>
</feature>
<feature type="region of interest" description="Disordered" evidence="1">
    <location>
        <begin position="192"/>
        <end position="212"/>
    </location>
</feature>
<dbReference type="Pfam" id="PF08325">
    <property type="entry name" value="WLM"/>
    <property type="match status" value="1"/>
</dbReference>
<dbReference type="GO" id="GO:0070628">
    <property type="term" value="F:proteasome binding"/>
    <property type="evidence" value="ECO:0007669"/>
    <property type="project" value="TreeGrafter"/>
</dbReference>
<evidence type="ECO:0000313" key="3">
    <source>
        <dbReference type="EMBL" id="KAK4214495.1"/>
    </source>
</evidence>
<evidence type="ECO:0000259" key="2">
    <source>
        <dbReference type="PROSITE" id="PS51397"/>
    </source>
</evidence>
<dbReference type="PANTHER" id="PTHR47795">
    <property type="entry name" value="UBIQUITIN AND WLM DOMAIN-CONTAINING METALLOPROTEASE SPCC1442.07C"/>
    <property type="match status" value="1"/>
</dbReference>
<gene>
    <name evidence="3" type="ORF">QBC37DRAFT_421268</name>
</gene>
<keyword evidence="3" id="KW-0645">Protease</keyword>
<dbReference type="EMBL" id="MU858093">
    <property type="protein sequence ID" value="KAK4214495.1"/>
    <property type="molecule type" value="Genomic_DNA"/>
</dbReference>
<feature type="compositionally biased region" description="Basic and acidic residues" evidence="1">
    <location>
        <begin position="407"/>
        <end position="426"/>
    </location>
</feature>
<dbReference type="GO" id="GO:0008237">
    <property type="term" value="F:metallopeptidase activity"/>
    <property type="evidence" value="ECO:0007669"/>
    <property type="project" value="UniProtKB-KW"/>
</dbReference>
<name>A0AAN7BB25_9PEZI</name>
<feature type="domain" description="WLM" evidence="2">
    <location>
        <begin position="206"/>
        <end position="409"/>
    </location>
</feature>